<protein>
    <submittedName>
        <fullName evidence="1">Uncharacterized protein</fullName>
    </submittedName>
</protein>
<evidence type="ECO:0000313" key="1">
    <source>
        <dbReference type="EMBL" id="EEF69286.1"/>
    </source>
</evidence>
<accession>B9Y404</accession>
<feature type="non-terminal residue" evidence="1">
    <location>
        <position position="1"/>
    </location>
</feature>
<organism evidence="1 2">
    <name type="scientific">Holdemania filiformis DSM 12042</name>
    <dbReference type="NCBI Taxonomy" id="545696"/>
    <lineage>
        <taxon>Bacteria</taxon>
        <taxon>Bacillati</taxon>
        <taxon>Bacillota</taxon>
        <taxon>Erysipelotrichia</taxon>
        <taxon>Erysipelotrichales</taxon>
        <taxon>Erysipelotrichaceae</taxon>
        <taxon>Holdemania</taxon>
    </lineage>
</organism>
<dbReference type="HOGENOM" id="CLU_3193006_0_0_9"/>
<proteinExistence type="predicted"/>
<dbReference type="AlphaFoldDB" id="B9Y404"/>
<comment type="caution">
    <text evidence="1">The sequence shown here is derived from an EMBL/GenBank/DDBJ whole genome shotgun (WGS) entry which is preliminary data.</text>
</comment>
<reference evidence="1 2" key="1">
    <citation type="submission" date="2008-12" db="EMBL/GenBank/DDBJ databases">
        <authorList>
            <person name="Fulton L."/>
            <person name="Clifton S."/>
            <person name="Fulton B."/>
            <person name="Xu J."/>
            <person name="Minx P."/>
            <person name="Pepin K.H."/>
            <person name="Johnson M."/>
            <person name="Bhonagiri V."/>
            <person name="Nash W.E."/>
            <person name="Mardis E.R."/>
            <person name="Wilson R.K."/>
        </authorList>
    </citation>
    <scope>NUCLEOTIDE SEQUENCE [LARGE SCALE GENOMIC DNA]</scope>
    <source>
        <strain evidence="1 2">DSM 12042</strain>
    </source>
</reference>
<dbReference type="EMBL" id="ACCF01000039">
    <property type="protein sequence ID" value="EEF69286.1"/>
    <property type="molecule type" value="Genomic_DNA"/>
</dbReference>
<dbReference type="Proteomes" id="UP000005950">
    <property type="component" value="Unassembled WGS sequence"/>
</dbReference>
<name>B9Y404_9FIRM</name>
<sequence>QKKKRRHPSQRSPAFICPQLLFDEEIAYDGYRFLKRPYTYSICHS</sequence>
<evidence type="ECO:0000313" key="2">
    <source>
        <dbReference type="Proteomes" id="UP000005950"/>
    </source>
</evidence>
<reference evidence="1 2" key="2">
    <citation type="submission" date="2009-02" db="EMBL/GenBank/DDBJ databases">
        <title>Draft genome sequence of Holdemania filiformis DSM 12042.</title>
        <authorList>
            <person name="Sudarsanam P."/>
            <person name="Ley R."/>
            <person name="Guruge J."/>
            <person name="Turnbaugh P.J."/>
            <person name="Mahowald M."/>
            <person name="Liep D."/>
            <person name="Gordon J."/>
        </authorList>
    </citation>
    <scope>NUCLEOTIDE SEQUENCE [LARGE SCALE GENOMIC DNA]</scope>
    <source>
        <strain evidence="1 2">DSM 12042</strain>
    </source>
</reference>
<gene>
    <name evidence="1" type="ORF">HOLDEFILI_00535</name>
</gene>